<feature type="signal peptide" evidence="1">
    <location>
        <begin position="1"/>
        <end position="16"/>
    </location>
</feature>
<dbReference type="AlphaFoldDB" id="A0AAE0ISR1"/>
<keyword evidence="3" id="KW-1185">Reference proteome</keyword>
<protein>
    <submittedName>
        <fullName evidence="2">Uncharacterized protein</fullName>
    </submittedName>
</protein>
<evidence type="ECO:0000313" key="2">
    <source>
        <dbReference type="EMBL" id="KAK3330598.1"/>
    </source>
</evidence>
<reference evidence="2" key="1">
    <citation type="journal article" date="2023" name="Mol. Phylogenet. Evol.">
        <title>Genome-scale phylogeny and comparative genomics of the fungal order Sordariales.</title>
        <authorList>
            <person name="Hensen N."/>
            <person name="Bonometti L."/>
            <person name="Westerberg I."/>
            <person name="Brannstrom I.O."/>
            <person name="Guillou S."/>
            <person name="Cros-Aarteil S."/>
            <person name="Calhoun S."/>
            <person name="Haridas S."/>
            <person name="Kuo A."/>
            <person name="Mondo S."/>
            <person name="Pangilinan J."/>
            <person name="Riley R."/>
            <person name="LaButti K."/>
            <person name="Andreopoulos B."/>
            <person name="Lipzen A."/>
            <person name="Chen C."/>
            <person name="Yan M."/>
            <person name="Daum C."/>
            <person name="Ng V."/>
            <person name="Clum A."/>
            <person name="Steindorff A."/>
            <person name="Ohm R.A."/>
            <person name="Martin F."/>
            <person name="Silar P."/>
            <person name="Natvig D.O."/>
            <person name="Lalanne C."/>
            <person name="Gautier V."/>
            <person name="Ament-Velasquez S.L."/>
            <person name="Kruys A."/>
            <person name="Hutchinson M.I."/>
            <person name="Powell A.J."/>
            <person name="Barry K."/>
            <person name="Miller A.N."/>
            <person name="Grigoriev I.V."/>
            <person name="Debuchy R."/>
            <person name="Gladieux P."/>
            <person name="Hiltunen Thoren M."/>
            <person name="Johannesson H."/>
        </authorList>
    </citation>
    <scope>NUCLEOTIDE SEQUENCE</scope>
    <source>
        <strain evidence="2">CBS 118394</strain>
    </source>
</reference>
<sequence>MRFLAVFLALVATAVAVPTTPPPPVQTCKPATYACAKNPKTGVDGWQVCDVLNHWIYAGDCPPNTVCKFLVANGSPYCLPK</sequence>
<feature type="chain" id="PRO_5041978398" evidence="1">
    <location>
        <begin position="17"/>
        <end position="81"/>
    </location>
</feature>
<evidence type="ECO:0000313" key="3">
    <source>
        <dbReference type="Proteomes" id="UP001283341"/>
    </source>
</evidence>
<proteinExistence type="predicted"/>
<comment type="caution">
    <text evidence="2">The sequence shown here is derived from an EMBL/GenBank/DDBJ whole genome shotgun (WGS) entry which is preliminary data.</text>
</comment>
<reference evidence="2" key="2">
    <citation type="submission" date="2023-06" db="EMBL/GenBank/DDBJ databases">
        <authorList>
            <consortium name="Lawrence Berkeley National Laboratory"/>
            <person name="Haridas S."/>
            <person name="Hensen N."/>
            <person name="Bonometti L."/>
            <person name="Westerberg I."/>
            <person name="Brannstrom I.O."/>
            <person name="Guillou S."/>
            <person name="Cros-Aarteil S."/>
            <person name="Calhoun S."/>
            <person name="Kuo A."/>
            <person name="Mondo S."/>
            <person name="Pangilinan J."/>
            <person name="Riley R."/>
            <person name="Labutti K."/>
            <person name="Andreopoulos B."/>
            <person name="Lipzen A."/>
            <person name="Chen C."/>
            <person name="Yanf M."/>
            <person name="Daum C."/>
            <person name="Ng V."/>
            <person name="Clum A."/>
            <person name="Steindorff A."/>
            <person name="Ohm R."/>
            <person name="Martin F."/>
            <person name="Silar P."/>
            <person name="Natvig D."/>
            <person name="Lalanne C."/>
            <person name="Gautier V."/>
            <person name="Ament-Velasquez S.L."/>
            <person name="Kruys A."/>
            <person name="Hutchinson M.I."/>
            <person name="Powell A.J."/>
            <person name="Barry K."/>
            <person name="Miller A.N."/>
            <person name="Grigoriev I.V."/>
            <person name="Debuchy R."/>
            <person name="Gladieux P."/>
            <person name="Thoren M.H."/>
            <person name="Johannesson H."/>
        </authorList>
    </citation>
    <scope>NUCLEOTIDE SEQUENCE</scope>
    <source>
        <strain evidence="2">CBS 118394</strain>
    </source>
</reference>
<keyword evidence="1" id="KW-0732">Signal</keyword>
<organism evidence="2 3">
    <name type="scientific">Apodospora peruviana</name>
    <dbReference type="NCBI Taxonomy" id="516989"/>
    <lineage>
        <taxon>Eukaryota</taxon>
        <taxon>Fungi</taxon>
        <taxon>Dikarya</taxon>
        <taxon>Ascomycota</taxon>
        <taxon>Pezizomycotina</taxon>
        <taxon>Sordariomycetes</taxon>
        <taxon>Sordariomycetidae</taxon>
        <taxon>Sordariales</taxon>
        <taxon>Lasiosphaeriaceae</taxon>
        <taxon>Apodospora</taxon>
    </lineage>
</organism>
<gene>
    <name evidence="2" type="ORF">B0H66DRAFT_68995</name>
</gene>
<dbReference type="EMBL" id="JAUEDM010000001">
    <property type="protein sequence ID" value="KAK3330598.1"/>
    <property type="molecule type" value="Genomic_DNA"/>
</dbReference>
<evidence type="ECO:0000256" key="1">
    <source>
        <dbReference type="SAM" id="SignalP"/>
    </source>
</evidence>
<dbReference type="Proteomes" id="UP001283341">
    <property type="component" value="Unassembled WGS sequence"/>
</dbReference>
<accession>A0AAE0ISR1</accession>
<name>A0AAE0ISR1_9PEZI</name>